<sequence>MFVFDSFEIKGNHICKLVLPEKVYAQDLFQIIQDEHDRIQEWLPIPEKTKTLEDEENFIEYVQKKMIEKKLFTLCILVDDRVVGTIDLHDISHKQRRAEIGYWISSKWQGYGIVTKACKSIINYGFYILDLHKIYIEVDSQNIKSQAVAQRLGFLKEAYFKEALVHNGKYHDSIWFGLINENN</sequence>
<dbReference type="Gene3D" id="3.40.630.30">
    <property type="match status" value="1"/>
</dbReference>
<dbReference type="PANTHER" id="PTHR43441:SF11">
    <property type="entry name" value="RIBOSOMAL-PROTEIN-SERINE ACETYLTRANSFERASE"/>
    <property type="match status" value="1"/>
</dbReference>
<organism evidence="2 3">
    <name type="scientific">Floricoccus tropicus</name>
    <dbReference type="NCBI Taxonomy" id="1859473"/>
    <lineage>
        <taxon>Bacteria</taxon>
        <taxon>Bacillati</taxon>
        <taxon>Bacillota</taxon>
        <taxon>Bacilli</taxon>
        <taxon>Lactobacillales</taxon>
        <taxon>Streptococcaceae</taxon>
        <taxon>Floricoccus</taxon>
    </lineage>
</organism>
<dbReference type="AlphaFoldDB" id="A0A1E8GN97"/>
<dbReference type="GO" id="GO:0005737">
    <property type="term" value="C:cytoplasm"/>
    <property type="evidence" value="ECO:0007669"/>
    <property type="project" value="TreeGrafter"/>
</dbReference>
<dbReference type="GO" id="GO:0008999">
    <property type="term" value="F:protein-N-terminal-alanine acetyltransferase activity"/>
    <property type="evidence" value="ECO:0007669"/>
    <property type="project" value="TreeGrafter"/>
</dbReference>
<dbReference type="RefSeq" id="WP_070792418.1">
    <property type="nucleotide sequence ID" value="NZ_MKIR01000021.1"/>
</dbReference>
<dbReference type="InterPro" id="IPR051908">
    <property type="entry name" value="Ribosomal_N-acetyltransferase"/>
</dbReference>
<dbReference type="Pfam" id="PF13302">
    <property type="entry name" value="Acetyltransf_3"/>
    <property type="match status" value="1"/>
</dbReference>
<dbReference type="PROSITE" id="PS51186">
    <property type="entry name" value="GNAT"/>
    <property type="match status" value="1"/>
</dbReference>
<evidence type="ECO:0000313" key="2">
    <source>
        <dbReference type="EMBL" id="OFI49103.1"/>
    </source>
</evidence>
<proteinExistence type="predicted"/>
<comment type="caution">
    <text evidence="2">The sequence shown here is derived from an EMBL/GenBank/DDBJ whole genome shotgun (WGS) entry which is preliminary data.</text>
</comment>
<dbReference type="SUPFAM" id="SSF55729">
    <property type="entry name" value="Acyl-CoA N-acyltransferases (Nat)"/>
    <property type="match status" value="1"/>
</dbReference>
<dbReference type="STRING" id="1859473.BG261_04320"/>
<dbReference type="OrthoDB" id="9798081at2"/>
<dbReference type="InterPro" id="IPR016181">
    <property type="entry name" value="Acyl_CoA_acyltransferase"/>
</dbReference>
<name>A0A1E8GN97_9LACT</name>
<dbReference type="PANTHER" id="PTHR43441">
    <property type="entry name" value="RIBOSOMAL-PROTEIN-SERINE ACETYLTRANSFERASE"/>
    <property type="match status" value="1"/>
</dbReference>
<reference evidence="3" key="1">
    <citation type="submission" date="2016-09" db="EMBL/GenBank/DDBJ databases">
        <title>Draft genome sequence of a novel species of the family Streptococcaceae isolated from flowers.</title>
        <authorList>
            <person name="Chuah L.-O."/>
            <person name="Yap K.-P."/>
            <person name="Thong K.L."/>
            <person name="Liong M.T."/>
            <person name="Ahmad R."/>
            <person name="Rusul G."/>
        </authorList>
    </citation>
    <scope>NUCLEOTIDE SEQUENCE [LARGE SCALE GENOMIC DNA]</scope>
    <source>
        <strain evidence="3">DF1</strain>
    </source>
</reference>
<gene>
    <name evidence="2" type="ORF">BG261_04320</name>
</gene>
<dbReference type="EMBL" id="MKIR01000021">
    <property type="protein sequence ID" value="OFI49103.1"/>
    <property type="molecule type" value="Genomic_DNA"/>
</dbReference>
<dbReference type="Proteomes" id="UP000178622">
    <property type="component" value="Unassembled WGS sequence"/>
</dbReference>
<protein>
    <recommendedName>
        <fullName evidence="1">N-acetyltransferase domain-containing protein</fullName>
    </recommendedName>
</protein>
<keyword evidence="3" id="KW-1185">Reference proteome</keyword>
<feature type="domain" description="N-acetyltransferase" evidence="1">
    <location>
        <begin position="29"/>
        <end position="177"/>
    </location>
</feature>
<evidence type="ECO:0000313" key="3">
    <source>
        <dbReference type="Proteomes" id="UP000178622"/>
    </source>
</evidence>
<accession>A0A1E8GN97</accession>
<dbReference type="GO" id="GO:1990189">
    <property type="term" value="F:protein N-terminal-serine acetyltransferase activity"/>
    <property type="evidence" value="ECO:0007669"/>
    <property type="project" value="TreeGrafter"/>
</dbReference>
<evidence type="ECO:0000259" key="1">
    <source>
        <dbReference type="PROSITE" id="PS51186"/>
    </source>
</evidence>
<dbReference type="InterPro" id="IPR000182">
    <property type="entry name" value="GNAT_dom"/>
</dbReference>